<accession>A0A0A8VB84</accession>
<dbReference type="AlphaFoldDB" id="A0A0A8VB84"/>
<dbReference type="EMBL" id="LN681231">
    <property type="protein sequence ID" value="CEK26800.1"/>
    <property type="molecule type" value="Genomic_DNA"/>
</dbReference>
<dbReference type="EMBL" id="UHJG01000001">
    <property type="protein sequence ID" value="SUP99827.1"/>
    <property type="molecule type" value="Genomic_DNA"/>
</dbReference>
<name>A0A0A8VB84_YERRU</name>
<proteinExistence type="predicted"/>
<evidence type="ECO:0000313" key="2">
    <source>
        <dbReference type="EMBL" id="SUP99827.1"/>
    </source>
</evidence>
<dbReference type="Proteomes" id="UP000255169">
    <property type="component" value="Unassembled WGS sequence"/>
</dbReference>
<gene>
    <name evidence="1" type="ORF">CSF007_5165</name>
    <name evidence="2" type="ORF">NCTC10476_01079</name>
</gene>
<organism evidence="1">
    <name type="scientific">Yersinia ruckeri</name>
    <dbReference type="NCBI Taxonomy" id="29486"/>
    <lineage>
        <taxon>Bacteria</taxon>
        <taxon>Pseudomonadati</taxon>
        <taxon>Pseudomonadota</taxon>
        <taxon>Gammaproteobacteria</taxon>
        <taxon>Enterobacterales</taxon>
        <taxon>Yersiniaceae</taxon>
        <taxon>Yersinia</taxon>
    </lineage>
</organism>
<evidence type="ECO:0000313" key="1">
    <source>
        <dbReference type="EMBL" id="CEK26800.1"/>
    </source>
</evidence>
<reference evidence="2 3" key="2">
    <citation type="submission" date="2018-06" db="EMBL/GenBank/DDBJ databases">
        <authorList>
            <consortium name="Pathogen Informatics"/>
            <person name="Doyle S."/>
        </authorList>
    </citation>
    <scope>NUCLEOTIDE SEQUENCE [LARGE SCALE GENOMIC DNA]</scope>
    <source>
        <strain evidence="2 3">NCTC10476</strain>
    </source>
</reference>
<keyword evidence="3" id="KW-1185">Reference proteome</keyword>
<reference evidence="1" key="1">
    <citation type="journal article" date="2015" name="Genome Announc.">
        <title>Complete Genome Sequence of Yersinia ruckeri Strain CSF007-82, Etiologic Agent of Red Mouth Disease in Salmonid Fish.</title>
        <authorList>
            <person name="Nelson M.C."/>
            <person name="LaPatra S.E."/>
            <person name="Welch T.J."/>
            <person name="Graf J."/>
        </authorList>
    </citation>
    <scope>NUCLEOTIDE SEQUENCE</scope>
    <source>
        <strain evidence="1">CSF007-82</strain>
    </source>
</reference>
<protein>
    <submittedName>
        <fullName evidence="1">Uncharacterized protein</fullName>
    </submittedName>
</protein>
<sequence length="41" mass="4685">MLLLLMISIPSINYIPKVFFNVPCNILGDKINMISFILFTP</sequence>
<evidence type="ECO:0000313" key="3">
    <source>
        <dbReference type="Proteomes" id="UP000255169"/>
    </source>
</evidence>